<dbReference type="InterPro" id="IPR036590">
    <property type="entry name" value="SRAP-like"/>
</dbReference>
<keyword evidence="5" id="KW-0190">Covalent protein-DNA linkage</keyword>
<dbReference type="InterPro" id="IPR003738">
    <property type="entry name" value="SRAP"/>
</dbReference>
<dbReference type="GO" id="GO:0008233">
    <property type="term" value="F:peptidase activity"/>
    <property type="evidence" value="ECO:0007669"/>
    <property type="project" value="UniProtKB-KW"/>
</dbReference>
<accession>A0A3N1CPE7</accession>
<keyword evidence="3" id="KW-0227">DNA damage</keyword>
<keyword evidence="6" id="KW-0238">DNA-binding</keyword>
<organism evidence="10 11">
    <name type="scientific">Actinocorallia herbida</name>
    <dbReference type="NCBI Taxonomy" id="58109"/>
    <lineage>
        <taxon>Bacteria</taxon>
        <taxon>Bacillati</taxon>
        <taxon>Actinomycetota</taxon>
        <taxon>Actinomycetes</taxon>
        <taxon>Streptosporangiales</taxon>
        <taxon>Thermomonosporaceae</taxon>
        <taxon>Actinocorallia</taxon>
    </lineage>
</organism>
<protein>
    <recommendedName>
        <fullName evidence="8">Abasic site processing protein</fullName>
        <ecNumber evidence="8">3.4.-.-</ecNumber>
    </recommendedName>
</protein>
<evidence type="ECO:0000256" key="2">
    <source>
        <dbReference type="ARBA" id="ARBA00022670"/>
    </source>
</evidence>
<evidence type="ECO:0000256" key="6">
    <source>
        <dbReference type="ARBA" id="ARBA00023125"/>
    </source>
</evidence>
<keyword evidence="11" id="KW-1185">Reference proteome</keyword>
<evidence type="ECO:0000313" key="11">
    <source>
        <dbReference type="Proteomes" id="UP000272400"/>
    </source>
</evidence>
<dbReference type="GO" id="GO:0016829">
    <property type="term" value="F:lyase activity"/>
    <property type="evidence" value="ECO:0007669"/>
    <property type="project" value="UniProtKB-KW"/>
</dbReference>
<evidence type="ECO:0000256" key="4">
    <source>
        <dbReference type="ARBA" id="ARBA00022801"/>
    </source>
</evidence>
<dbReference type="EC" id="3.4.-.-" evidence="8"/>
<keyword evidence="4 8" id="KW-0378">Hydrolase</keyword>
<dbReference type="GO" id="GO:0006508">
    <property type="term" value="P:proteolysis"/>
    <property type="evidence" value="ECO:0007669"/>
    <property type="project" value="UniProtKB-KW"/>
</dbReference>
<dbReference type="AlphaFoldDB" id="A0A3N1CPE7"/>
<evidence type="ECO:0000256" key="3">
    <source>
        <dbReference type="ARBA" id="ARBA00022763"/>
    </source>
</evidence>
<dbReference type="Proteomes" id="UP000272400">
    <property type="component" value="Unassembled WGS sequence"/>
</dbReference>
<dbReference type="GO" id="GO:0003697">
    <property type="term" value="F:single-stranded DNA binding"/>
    <property type="evidence" value="ECO:0007669"/>
    <property type="project" value="InterPro"/>
</dbReference>
<evidence type="ECO:0000256" key="9">
    <source>
        <dbReference type="SAM" id="MobiDB-lite"/>
    </source>
</evidence>
<dbReference type="GO" id="GO:0106300">
    <property type="term" value="P:protein-DNA covalent cross-linking repair"/>
    <property type="evidence" value="ECO:0007669"/>
    <property type="project" value="InterPro"/>
</dbReference>
<dbReference type="Gene3D" id="3.90.1680.10">
    <property type="entry name" value="SOS response associated peptidase-like"/>
    <property type="match status" value="1"/>
</dbReference>
<dbReference type="OrthoDB" id="9782620at2"/>
<evidence type="ECO:0000256" key="1">
    <source>
        <dbReference type="ARBA" id="ARBA00008136"/>
    </source>
</evidence>
<evidence type="ECO:0000256" key="7">
    <source>
        <dbReference type="ARBA" id="ARBA00023239"/>
    </source>
</evidence>
<keyword evidence="2 8" id="KW-0645">Protease</keyword>
<dbReference type="SUPFAM" id="SSF143081">
    <property type="entry name" value="BB1717-like"/>
    <property type="match status" value="1"/>
</dbReference>
<evidence type="ECO:0000313" key="10">
    <source>
        <dbReference type="EMBL" id="ROO83181.1"/>
    </source>
</evidence>
<feature type="region of interest" description="Disordered" evidence="9">
    <location>
        <begin position="50"/>
        <end position="69"/>
    </location>
</feature>
<sequence length="269" mass="29581">MCGRYATARARQELLDEFRIEVDETVADDGRDLLQPDYNAAPTKDVPAVLVRPPHGHGHGGQGPGAQDTPEEALRTLRMVRWGLVPSWAKDPGIGNRMINARVETLAEKPAYRRAFARRRCLLPADGYYEWYKGEDGKKQPFFIRPDDGGVLPMAGLYELWKSPEGEWLFTCTVITAQAADELGHIHDRMPMTVTDPDAWLDPARTDTAAAGRLLVPAMSRRLEAYPVGKEVGNVRSSGPQLIRPIAEPGVPAGDASDDPDPAEGDTLF</sequence>
<dbReference type="RefSeq" id="WP_123662137.1">
    <property type="nucleotide sequence ID" value="NZ_RJKE01000001.1"/>
</dbReference>
<feature type="region of interest" description="Disordered" evidence="9">
    <location>
        <begin position="234"/>
        <end position="269"/>
    </location>
</feature>
<reference evidence="10 11" key="1">
    <citation type="submission" date="2018-11" db="EMBL/GenBank/DDBJ databases">
        <title>Sequencing the genomes of 1000 actinobacteria strains.</title>
        <authorList>
            <person name="Klenk H.-P."/>
        </authorList>
    </citation>
    <scope>NUCLEOTIDE SEQUENCE [LARGE SCALE GENOMIC DNA]</scope>
    <source>
        <strain evidence="10 11">DSM 44254</strain>
    </source>
</reference>
<comment type="similarity">
    <text evidence="1 8">Belongs to the SOS response-associated peptidase family.</text>
</comment>
<keyword evidence="7" id="KW-0456">Lyase</keyword>
<proteinExistence type="inferred from homology"/>
<gene>
    <name evidence="10" type="ORF">EDD29_0675</name>
</gene>
<feature type="compositionally biased region" description="Acidic residues" evidence="9">
    <location>
        <begin position="256"/>
        <end position="269"/>
    </location>
</feature>
<comment type="caution">
    <text evidence="10">The sequence shown here is derived from an EMBL/GenBank/DDBJ whole genome shotgun (WGS) entry which is preliminary data.</text>
</comment>
<dbReference type="PANTHER" id="PTHR13604:SF0">
    <property type="entry name" value="ABASIC SITE PROCESSING PROTEIN HMCES"/>
    <property type="match status" value="1"/>
</dbReference>
<dbReference type="EMBL" id="RJKE01000001">
    <property type="protein sequence ID" value="ROO83181.1"/>
    <property type="molecule type" value="Genomic_DNA"/>
</dbReference>
<name>A0A3N1CPE7_9ACTN</name>
<dbReference type="Pfam" id="PF02586">
    <property type="entry name" value="SRAP"/>
    <property type="match status" value="1"/>
</dbReference>
<dbReference type="PANTHER" id="PTHR13604">
    <property type="entry name" value="DC12-RELATED"/>
    <property type="match status" value="1"/>
</dbReference>
<evidence type="ECO:0000256" key="5">
    <source>
        <dbReference type="ARBA" id="ARBA00023124"/>
    </source>
</evidence>
<evidence type="ECO:0000256" key="8">
    <source>
        <dbReference type="RuleBase" id="RU364100"/>
    </source>
</evidence>